<keyword evidence="6" id="KW-1185">Reference proteome</keyword>
<gene>
    <name evidence="5" type="ORF">PanWU01x14_275340</name>
</gene>
<evidence type="ECO:0000313" key="6">
    <source>
        <dbReference type="Proteomes" id="UP000237105"/>
    </source>
</evidence>
<comment type="subcellular location">
    <subcellularLocation>
        <location evidence="1">Membrane</location>
    </subcellularLocation>
</comment>
<sequence>MARHSSSSSSSSPSSSSSSSSEDISNKKEEHVQPQSTEPNPPLPPPPPQPQYPPVVPTPQMGYPPAMGYPPPYTNNPPNGQPHPYNPYTQPLPAHYYPNHPYTPAGASGGSAFVRGFLATLIILIIFICLSSIITWLILRPQIPVFHVDSFVVSNLNLSKADFAATWEANVTAQNPNHKLKIYFDQIQSFVYYKENFLSSSAVDPLLLETETRDVMRVRLATNNTVDHLVGNWVVDEIARERNAGVLSFNLRMVVFATFKSGAWWTRHASMKVFCENLKVNFVGAENKGVLDSEKDSGDCDVYYG</sequence>
<dbReference type="EMBL" id="JXTB01000374">
    <property type="protein sequence ID" value="PON43336.1"/>
    <property type="molecule type" value="Genomic_DNA"/>
</dbReference>
<dbReference type="GO" id="GO:0098542">
    <property type="term" value="P:defense response to other organism"/>
    <property type="evidence" value="ECO:0007669"/>
    <property type="project" value="InterPro"/>
</dbReference>
<evidence type="ECO:0000256" key="1">
    <source>
        <dbReference type="ARBA" id="ARBA00004370"/>
    </source>
</evidence>
<name>A0A2P5B3K8_PARAD</name>
<dbReference type="PANTHER" id="PTHR31234:SF55">
    <property type="entry name" value="LATE EMBRYOGENESIS ABUNDANT (LEA) HYDROXYPROLINE-RICH GLYCOPROTEIN FAMILY"/>
    <property type="match status" value="1"/>
</dbReference>
<organism evidence="5 6">
    <name type="scientific">Parasponia andersonii</name>
    <name type="common">Sponia andersonii</name>
    <dbReference type="NCBI Taxonomy" id="3476"/>
    <lineage>
        <taxon>Eukaryota</taxon>
        <taxon>Viridiplantae</taxon>
        <taxon>Streptophyta</taxon>
        <taxon>Embryophyta</taxon>
        <taxon>Tracheophyta</taxon>
        <taxon>Spermatophyta</taxon>
        <taxon>Magnoliopsida</taxon>
        <taxon>eudicotyledons</taxon>
        <taxon>Gunneridae</taxon>
        <taxon>Pentapetalae</taxon>
        <taxon>rosids</taxon>
        <taxon>fabids</taxon>
        <taxon>Rosales</taxon>
        <taxon>Cannabaceae</taxon>
        <taxon>Parasponia</taxon>
    </lineage>
</organism>
<comment type="caution">
    <text evidence="5">The sequence shown here is derived from an EMBL/GenBank/DDBJ whole genome shotgun (WGS) entry which is preliminary data.</text>
</comment>
<dbReference type="PANTHER" id="PTHR31234">
    <property type="entry name" value="LATE EMBRYOGENESIS ABUNDANT (LEA) HYDROXYPROLINE-RICH GLYCOPROTEIN FAMILY"/>
    <property type="match status" value="1"/>
</dbReference>
<keyword evidence="4" id="KW-0812">Transmembrane</keyword>
<feature type="region of interest" description="Disordered" evidence="3">
    <location>
        <begin position="1"/>
        <end position="90"/>
    </location>
</feature>
<reference evidence="6" key="1">
    <citation type="submission" date="2016-06" db="EMBL/GenBank/DDBJ databases">
        <title>Parallel loss of symbiosis genes in relatives of nitrogen-fixing non-legume Parasponia.</title>
        <authorList>
            <person name="Van Velzen R."/>
            <person name="Holmer R."/>
            <person name="Bu F."/>
            <person name="Rutten L."/>
            <person name="Van Zeijl A."/>
            <person name="Liu W."/>
            <person name="Santuari L."/>
            <person name="Cao Q."/>
            <person name="Sharma T."/>
            <person name="Shen D."/>
            <person name="Roswanjaya Y."/>
            <person name="Wardhani T."/>
            <person name="Kalhor M.S."/>
            <person name="Jansen J."/>
            <person name="Van den Hoogen J."/>
            <person name="Gungor B."/>
            <person name="Hartog M."/>
            <person name="Hontelez J."/>
            <person name="Verver J."/>
            <person name="Yang W.-C."/>
            <person name="Schijlen E."/>
            <person name="Repin R."/>
            <person name="Schilthuizen M."/>
            <person name="Schranz E."/>
            <person name="Heidstra R."/>
            <person name="Miyata K."/>
            <person name="Fedorova E."/>
            <person name="Kohlen W."/>
            <person name="Bisseling T."/>
            <person name="Smit S."/>
            <person name="Geurts R."/>
        </authorList>
    </citation>
    <scope>NUCLEOTIDE SEQUENCE [LARGE SCALE GENOMIC DNA]</scope>
    <source>
        <strain evidence="6">cv. WU1-14</strain>
    </source>
</reference>
<evidence type="ECO:0000256" key="2">
    <source>
        <dbReference type="ARBA" id="ARBA00023136"/>
    </source>
</evidence>
<protein>
    <submittedName>
        <fullName evidence="5">Hydroxyproline-rich glycoprotein family protein</fullName>
    </submittedName>
</protein>
<keyword evidence="2 4" id="KW-0472">Membrane</keyword>
<dbReference type="OrthoDB" id="695142at2759"/>
<dbReference type="Proteomes" id="UP000237105">
    <property type="component" value="Unassembled WGS sequence"/>
</dbReference>
<evidence type="ECO:0000313" key="5">
    <source>
        <dbReference type="EMBL" id="PON43336.1"/>
    </source>
</evidence>
<accession>A0A2P5B3K8</accession>
<keyword evidence="4" id="KW-1133">Transmembrane helix</keyword>
<dbReference type="GO" id="GO:0005886">
    <property type="term" value="C:plasma membrane"/>
    <property type="evidence" value="ECO:0007669"/>
    <property type="project" value="TreeGrafter"/>
</dbReference>
<feature type="compositionally biased region" description="Pro residues" evidence="3">
    <location>
        <begin position="67"/>
        <end position="85"/>
    </location>
</feature>
<feature type="compositionally biased region" description="Pro residues" evidence="3">
    <location>
        <begin position="39"/>
        <end position="57"/>
    </location>
</feature>
<feature type="transmembrane region" description="Helical" evidence="4">
    <location>
        <begin position="117"/>
        <end position="139"/>
    </location>
</feature>
<evidence type="ECO:0000256" key="3">
    <source>
        <dbReference type="SAM" id="MobiDB-lite"/>
    </source>
</evidence>
<evidence type="ECO:0000256" key="4">
    <source>
        <dbReference type="SAM" id="Phobius"/>
    </source>
</evidence>
<feature type="compositionally biased region" description="Low complexity" evidence="3">
    <location>
        <begin position="1"/>
        <end position="21"/>
    </location>
</feature>
<proteinExistence type="predicted"/>
<dbReference type="AlphaFoldDB" id="A0A2P5B3K8"/>
<dbReference type="InterPro" id="IPR044839">
    <property type="entry name" value="NDR1-like"/>
</dbReference>